<dbReference type="InterPro" id="IPR000209">
    <property type="entry name" value="Peptidase_S8/S53_dom"/>
</dbReference>
<dbReference type="InterPro" id="IPR034216">
    <property type="entry name" value="C5a_Peptidase"/>
</dbReference>
<feature type="region of interest" description="Disordered" evidence="14">
    <location>
        <begin position="70"/>
        <end position="103"/>
    </location>
</feature>
<dbReference type="InterPro" id="IPR022398">
    <property type="entry name" value="Peptidase_S8_His-AS"/>
</dbReference>
<evidence type="ECO:0000256" key="9">
    <source>
        <dbReference type="ARBA" id="ARBA00022825"/>
    </source>
</evidence>
<dbReference type="Gene3D" id="3.50.30.30">
    <property type="match status" value="1"/>
</dbReference>
<comment type="subcellular location">
    <subcellularLocation>
        <location evidence="1">Secreted</location>
        <location evidence="1">Cell wall</location>
        <topology evidence="1">Peptidoglycan-anchor</topology>
    </subcellularLocation>
</comment>
<dbReference type="InterPro" id="IPR019931">
    <property type="entry name" value="LPXTG_anchor"/>
</dbReference>
<evidence type="ECO:0000256" key="3">
    <source>
        <dbReference type="ARBA" id="ARBA00022512"/>
    </source>
</evidence>
<dbReference type="PROSITE" id="PS51892">
    <property type="entry name" value="SUBTILASE"/>
    <property type="match status" value="1"/>
</dbReference>
<dbReference type="PROSITE" id="PS00138">
    <property type="entry name" value="SUBTILASE_SER"/>
    <property type="match status" value="1"/>
</dbReference>
<keyword evidence="15" id="KW-0472">Membrane</keyword>
<evidence type="ECO:0000256" key="14">
    <source>
        <dbReference type="SAM" id="MobiDB-lite"/>
    </source>
</evidence>
<feature type="domain" description="Gram-positive cocci surface proteins LPxTG" evidence="17">
    <location>
        <begin position="1301"/>
        <end position="1335"/>
    </location>
</feature>
<dbReference type="PROSITE" id="PS00136">
    <property type="entry name" value="SUBTILASE_ASP"/>
    <property type="match status" value="1"/>
</dbReference>
<accession>A0A2N6SDZ4</accession>
<feature type="active site" description="Charge relay system" evidence="11 12">
    <location>
        <position position="148"/>
    </location>
</feature>
<dbReference type="InterPro" id="IPR015500">
    <property type="entry name" value="Peptidase_S8_subtilisin-rel"/>
</dbReference>
<feature type="signal peptide" evidence="16">
    <location>
        <begin position="1"/>
        <end position="36"/>
    </location>
</feature>
<evidence type="ECO:0000313" key="19">
    <source>
        <dbReference type="Proteomes" id="UP000235670"/>
    </source>
</evidence>
<keyword evidence="15" id="KW-1133">Transmembrane helix</keyword>
<evidence type="ECO:0000256" key="2">
    <source>
        <dbReference type="ARBA" id="ARBA00011073"/>
    </source>
</evidence>
<feature type="active site" description="Charge relay system" evidence="11 12">
    <location>
        <position position="549"/>
    </location>
</feature>
<dbReference type="PANTHER" id="PTHR43806:SF11">
    <property type="entry name" value="CEREVISIN-RELATED"/>
    <property type="match status" value="1"/>
</dbReference>
<evidence type="ECO:0000259" key="17">
    <source>
        <dbReference type="PROSITE" id="PS50847"/>
    </source>
</evidence>
<evidence type="ECO:0000256" key="4">
    <source>
        <dbReference type="ARBA" id="ARBA00022525"/>
    </source>
</evidence>
<dbReference type="PROSITE" id="PS50847">
    <property type="entry name" value="GRAM_POS_ANCHORING"/>
    <property type="match status" value="1"/>
</dbReference>
<evidence type="ECO:0000256" key="8">
    <source>
        <dbReference type="ARBA" id="ARBA00022801"/>
    </source>
</evidence>
<keyword evidence="10" id="KW-0572">Peptidoglycan-anchor</keyword>
<dbReference type="STRING" id="84135.GCA_001052115_01057"/>
<dbReference type="GO" id="GO:0004252">
    <property type="term" value="F:serine-type endopeptidase activity"/>
    <property type="evidence" value="ECO:0007669"/>
    <property type="project" value="UniProtKB-UniRule"/>
</dbReference>
<dbReference type="EMBL" id="PNGT01000006">
    <property type="protein sequence ID" value="PMC52164.1"/>
    <property type="molecule type" value="Genomic_DNA"/>
</dbReference>
<feature type="chain" id="PRO_5014918196" evidence="16">
    <location>
        <begin position="37"/>
        <end position="1335"/>
    </location>
</feature>
<feature type="compositionally biased region" description="Low complexity" evidence="14">
    <location>
        <begin position="1020"/>
        <end position="1034"/>
    </location>
</feature>
<dbReference type="NCBIfam" id="TIGR01168">
    <property type="entry name" value="YSIRK_signal"/>
    <property type="match status" value="1"/>
</dbReference>
<evidence type="ECO:0000256" key="1">
    <source>
        <dbReference type="ARBA" id="ARBA00004168"/>
    </source>
</evidence>
<dbReference type="GO" id="GO:0006508">
    <property type="term" value="P:proteolysis"/>
    <property type="evidence" value="ECO:0007669"/>
    <property type="project" value="UniProtKB-KW"/>
</dbReference>
<dbReference type="PANTHER" id="PTHR43806">
    <property type="entry name" value="PEPTIDASE S8"/>
    <property type="match status" value="1"/>
</dbReference>
<dbReference type="Pfam" id="PF02225">
    <property type="entry name" value="PA"/>
    <property type="match status" value="1"/>
</dbReference>
<feature type="compositionally biased region" description="Low complexity" evidence="14">
    <location>
        <begin position="1226"/>
        <end position="1268"/>
    </location>
</feature>
<dbReference type="RefSeq" id="WP_102189983.1">
    <property type="nucleotide sequence ID" value="NZ_PNGT01000006.1"/>
</dbReference>
<dbReference type="InterPro" id="IPR046450">
    <property type="entry name" value="PA_dom_sf"/>
</dbReference>
<dbReference type="PRINTS" id="PR00723">
    <property type="entry name" value="SUBTILISIN"/>
</dbReference>
<dbReference type="CDD" id="cd07475">
    <property type="entry name" value="Peptidases_S8_C5a_Peptidase"/>
    <property type="match status" value="1"/>
</dbReference>
<keyword evidence="5 12" id="KW-0645">Protease</keyword>
<dbReference type="InterPro" id="IPR003137">
    <property type="entry name" value="PA_domain"/>
</dbReference>
<evidence type="ECO:0000313" key="18">
    <source>
        <dbReference type="EMBL" id="PMC52164.1"/>
    </source>
</evidence>
<dbReference type="Gene3D" id="2.60.40.1710">
    <property type="entry name" value="Subtilisin-like superfamily"/>
    <property type="match status" value="1"/>
</dbReference>
<dbReference type="Proteomes" id="UP000235670">
    <property type="component" value="Unassembled WGS sequence"/>
</dbReference>
<keyword evidence="3" id="KW-0134">Cell wall</keyword>
<feature type="active site" description="Charge relay system" evidence="11 12">
    <location>
        <position position="214"/>
    </location>
</feature>
<keyword evidence="4" id="KW-0964">Secreted</keyword>
<dbReference type="InterPro" id="IPR023828">
    <property type="entry name" value="Peptidase_S8_Ser-AS"/>
</dbReference>
<evidence type="ECO:0000256" key="6">
    <source>
        <dbReference type="ARBA" id="ARBA00022729"/>
    </source>
</evidence>
<organism evidence="18 19">
    <name type="scientific">Gemella sanguinis</name>
    <dbReference type="NCBI Taxonomy" id="84135"/>
    <lineage>
        <taxon>Bacteria</taxon>
        <taxon>Bacillati</taxon>
        <taxon>Bacillota</taxon>
        <taxon>Bacilli</taxon>
        <taxon>Bacillales</taxon>
        <taxon>Gemellaceae</taxon>
        <taxon>Gemella</taxon>
    </lineage>
</organism>
<dbReference type="InterPro" id="IPR005877">
    <property type="entry name" value="YSIRK_signal_dom"/>
</dbReference>
<comment type="similarity">
    <text evidence="2 12 13">Belongs to the peptidase S8 family.</text>
</comment>
<dbReference type="Gene3D" id="3.40.50.200">
    <property type="entry name" value="Peptidase S8/S53 domain"/>
    <property type="match status" value="1"/>
</dbReference>
<dbReference type="Pfam" id="PF00082">
    <property type="entry name" value="Peptidase_S8"/>
    <property type="match status" value="1"/>
</dbReference>
<dbReference type="SUPFAM" id="SSF52743">
    <property type="entry name" value="Subtilisin-like"/>
    <property type="match status" value="1"/>
</dbReference>
<dbReference type="SUPFAM" id="SSF52025">
    <property type="entry name" value="PA domain"/>
    <property type="match status" value="1"/>
</dbReference>
<feature type="region of interest" description="Disordered" evidence="14">
    <location>
        <begin position="1020"/>
        <end position="1041"/>
    </location>
</feature>
<reference evidence="18 19" key="1">
    <citation type="submission" date="2017-09" db="EMBL/GenBank/DDBJ databases">
        <title>Bacterial strain isolated from the female urinary microbiota.</title>
        <authorList>
            <person name="Thomas-White K."/>
            <person name="Kumar N."/>
            <person name="Forster S."/>
            <person name="Putonti C."/>
            <person name="Lawley T."/>
            <person name="Wolfe A.J."/>
        </authorList>
    </citation>
    <scope>NUCLEOTIDE SEQUENCE [LARGE SCALE GENOMIC DNA]</scope>
    <source>
        <strain evidence="18 19">UMB0186</strain>
    </source>
</reference>
<dbReference type="InterPro" id="IPR050131">
    <property type="entry name" value="Peptidase_S8_subtilisin-like"/>
</dbReference>
<evidence type="ECO:0000256" key="13">
    <source>
        <dbReference type="RuleBase" id="RU003355"/>
    </source>
</evidence>
<name>A0A2N6SDZ4_9BACL</name>
<dbReference type="InterPro" id="IPR036852">
    <property type="entry name" value="Peptidase_S8/S53_dom_sf"/>
</dbReference>
<feature type="compositionally biased region" description="Polar residues" evidence="14">
    <location>
        <begin position="87"/>
        <end position="103"/>
    </location>
</feature>
<evidence type="ECO:0000256" key="7">
    <source>
        <dbReference type="ARBA" id="ARBA00022737"/>
    </source>
</evidence>
<gene>
    <name evidence="18" type="ORF">CJ218_06100</name>
</gene>
<comment type="caution">
    <text evidence="18">The sequence shown here is derived from an EMBL/GenBank/DDBJ whole genome shotgun (WGS) entry which is preliminary data.</text>
</comment>
<dbReference type="PROSITE" id="PS00137">
    <property type="entry name" value="SUBTILASE_HIS"/>
    <property type="match status" value="1"/>
</dbReference>
<evidence type="ECO:0000256" key="16">
    <source>
        <dbReference type="SAM" id="SignalP"/>
    </source>
</evidence>
<evidence type="ECO:0000256" key="12">
    <source>
        <dbReference type="PROSITE-ProRule" id="PRU01240"/>
    </source>
</evidence>
<keyword evidence="9 12" id="KW-0720">Serine protease</keyword>
<feature type="compositionally biased region" description="Polar residues" evidence="14">
    <location>
        <begin position="1291"/>
        <end position="1303"/>
    </location>
</feature>
<feature type="region of interest" description="Disordered" evidence="14">
    <location>
        <begin position="1220"/>
        <end position="1303"/>
    </location>
</feature>
<protein>
    <submittedName>
        <fullName evidence="18">Serine protease</fullName>
    </submittedName>
</protein>
<evidence type="ECO:0000256" key="11">
    <source>
        <dbReference type="PIRSR" id="PIRSR615500-1"/>
    </source>
</evidence>
<feature type="transmembrane region" description="Helical" evidence="15">
    <location>
        <begin position="1309"/>
        <end position="1328"/>
    </location>
</feature>
<keyword evidence="15" id="KW-0812">Transmembrane</keyword>
<dbReference type="InterPro" id="IPR010435">
    <property type="entry name" value="C5a/SBT2-like_Fn3"/>
</dbReference>
<dbReference type="NCBIfam" id="NF040553">
    <property type="entry name" value="SGO_0316_fam"/>
    <property type="match status" value="1"/>
</dbReference>
<keyword evidence="8 12" id="KW-0378">Hydrolase</keyword>
<dbReference type="InterPro" id="IPR023827">
    <property type="entry name" value="Peptidase_S8_Asp-AS"/>
</dbReference>
<proteinExistence type="inferred from homology"/>
<evidence type="ECO:0000256" key="15">
    <source>
        <dbReference type="SAM" id="Phobius"/>
    </source>
</evidence>
<dbReference type="GO" id="GO:0016020">
    <property type="term" value="C:membrane"/>
    <property type="evidence" value="ECO:0007669"/>
    <property type="project" value="InterPro"/>
</dbReference>
<dbReference type="Pfam" id="PF06280">
    <property type="entry name" value="fn3_5"/>
    <property type="match status" value="1"/>
</dbReference>
<dbReference type="Pfam" id="PF04650">
    <property type="entry name" value="YSIRK_signal"/>
    <property type="match status" value="1"/>
</dbReference>
<keyword evidence="7" id="KW-0677">Repeat</keyword>
<dbReference type="OrthoDB" id="9798386at2"/>
<keyword evidence="6 16" id="KW-0732">Signal</keyword>
<evidence type="ECO:0000256" key="5">
    <source>
        <dbReference type="ARBA" id="ARBA00022670"/>
    </source>
</evidence>
<sequence length="1335" mass="146188">MLNERKKYSLRKYKVGLFSVLVGAGFAVSTQNGALAAEVEHAATPIVSTTQSNTTEATPEPEKIIEKKAENTIQSTPQAEKVEVKQNNKAQASGTPASNEVTINNTADTTIAPNTNPNKVSEENSLINVQPLWDKGIKGQGRVVAVLDTGLDISHNLFQLLDKSKARYKNEAELEDAKKKAGINYGKWYNDKVIFAYNYSDMNDDIKEFDTLSHGTHVSGSAVGNGTDPAPTGDIIKGVAPEAQLIFMRLFSEKKGGTQQSFTMVKAIEDAVKLGADTINMSFGSPTGMTDDLDDATRAALEKARKAGVTIVTAGGNYATSGYWHAKPKADAPDYGTVNTPAVDPNVLAISAYNASVTHKTSISLDVPQLKDNADLNNGHSDIVHYLLTFNAKGDQDYVYLPLGEAGSYSDKSVNGKIVLVESGGSVTDNDKLVELRKAGAKGVLIYQNKEQGDTPTKLYLGGYESSYIPVGIIGNKLGVELAANAGKYKLNIKDTVVKEPYKDAKKMLYFSGWGVSTEGELKPDVAFPGGMIYSSVNNGLYYMNSGTSMATPHAAGSVALVRQVLEERFPNYSKEQLESLLQNLVMSTAKPAVNPENNTYYSPRQQGAGLADVAAAAYGDLYLTTKDKKPSITLGNVGDKFEYEVTVHNLSNKDRKLDYNTVVNTDEVVDGRATLKAKQLADIKGESIIVPANGSKTIKVSVDTSKYSDELSKLMKNGYFLEGFTFFKDSETKKEVVSAPFLGFKGTFQDLQAIEKPIYNFKDNEKPFYYYTDDKADTPTKDEGNHFTSLVSDVYTNGNYNEAILGEDGKKYDANKLYFSPNGDGNYDSVKLKAVLLRNVDNIHVTVYKKDDVNRTQPIFESGNESQRKSDYGWAMNARSAVVSSSDWNGKDKDGNVMPDGEYQYVITYRPSAAGAKKQELNFIVKIDKTAPTLEKKSDLYNKTTRVFNPGKVIENGSGLDDTSLVYTKDGEEVEVKKEKNGTYKLPKGVDLSTVRFYIWDKVQNMTTLDINGNLVVKPTTPSNNTNNNTTTPAEKDTAGRIEVKFTDDSSGADYGMYPEITRYIVLDENGKRVDVELNKHYESTLPTLPYGKYTIKIVDQDQKVTWVSSPEATVTIDKDNPQKVVDFRFNYADTNRLDVTFNQTVPEGTKVFALSKSGKEYELTLGKYNKQAFEKLLLNGDYTIRIELPKGYTADKNNFDYAITNGIHNVNINITKLNASPSEDNTNTDNNSSNNNDSNSNNNNNDNNSNSSNSSDSNNTNNTNSNKLPNNENTKPLYVDQDGKKIPTSKVSKPTSKVLPQTGLDQASGIAATGFVVVLAGIALAVRKRQGNK</sequence>
<evidence type="ECO:0000256" key="10">
    <source>
        <dbReference type="ARBA" id="ARBA00023088"/>
    </source>
</evidence>